<dbReference type="EMBL" id="CCSD01000073">
    <property type="protein sequence ID" value="CDZ90087.1"/>
    <property type="molecule type" value="Genomic_DNA"/>
</dbReference>
<dbReference type="Proteomes" id="UP000042997">
    <property type="component" value="Unassembled WGS sequence"/>
</dbReference>
<dbReference type="AlphaFoldDB" id="A0A098BPB6"/>
<evidence type="ECO:0000313" key="2">
    <source>
        <dbReference type="Proteomes" id="UP000042997"/>
    </source>
</evidence>
<reference evidence="1 2" key="1">
    <citation type="journal article" date="2014" name="Genome Announc.">
        <title>Draft Genome Sequence of Propane- and Butane-Oxidizing Actinobacterium Rhodococcus ruber IEGM 231.</title>
        <authorList>
            <person name="Ivshina I.B."/>
            <person name="Kuyukina M.S."/>
            <person name="Krivoruchko A.V."/>
            <person name="Barbe V."/>
            <person name="Fischer C."/>
        </authorList>
    </citation>
    <scope>NUCLEOTIDE SEQUENCE [LARGE SCALE GENOMIC DNA]</scope>
</reference>
<evidence type="ECO:0000313" key="1">
    <source>
        <dbReference type="EMBL" id="CDZ90087.1"/>
    </source>
</evidence>
<sequence length="60" mass="6476">MPAPIIAHGTRREPDRVTGEGFFRVRLLRGALPAPSATGPTFLTDFVVLLPRYAGSTVPQ</sequence>
<protein>
    <submittedName>
        <fullName evidence="1">Uncharacterized protein</fullName>
    </submittedName>
</protein>
<name>A0A098BPB6_9NOCA</name>
<proteinExistence type="predicted"/>
<gene>
    <name evidence="1" type="ORF">RHRU231_600020</name>
</gene>
<organism evidence="1 2">
    <name type="scientific">Rhodococcus ruber</name>
    <dbReference type="NCBI Taxonomy" id="1830"/>
    <lineage>
        <taxon>Bacteria</taxon>
        <taxon>Bacillati</taxon>
        <taxon>Actinomycetota</taxon>
        <taxon>Actinomycetes</taxon>
        <taxon>Mycobacteriales</taxon>
        <taxon>Nocardiaceae</taxon>
        <taxon>Rhodococcus</taxon>
    </lineage>
</organism>
<accession>A0A098BPB6</accession>